<feature type="transmembrane region" description="Helical" evidence="9">
    <location>
        <begin position="362"/>
        <end position="390"/>
    </location>
</feature>
<dbReference type="InterPro" id="IPR022813">
    <property type="entry name" value="SecD/SecF_arch_bac"/>
</dbReference>
<protein>
    <recommendedName>
        <fullName evidence="9 10">Multifunctional fusion protein</fullName>
    </recommendedName>
    <domain>
        <recommendedName>
            <fullName evidence="9">Protein translocase subunit SecD</fullName>
        </recommendedName>
    </domain>
    <domain>
        <recommendedName>
            <fullName evidence="10">Protein-export membrane protein SecF</fullName>
        </recommendedName>
    </domain>
</protein>
<dbReference type="Proteomes" id="UP001597180">
    <property type="component" value="Unassembled WGS sequence"/>
</dbReference>
<dbReference type="EMBL" id="JBHTLU010000007">
    <property type="protein sequence ID" value="MFD1219200.1"/>
    <property type="molecule type" value="Genomic_DNA"/>
</dbReference>
<dbReference type="PANTHER" id="PTHR30081">
    <property type="entry name" value="PROTEIN-EXPORT MEMBRANE PROTEIN SEC"/>
    <property type="match status" value="1"/>
</dbReference>
<comment type="subcellular location">
    <subcellularLocation>
        <location evidence="1 9">Cell membrane</location>
        <topology evidence="1 9">Multi-pass membrane protein</topology>
    </subcellularLocation>
</comment>
<sequence length="713" mass="78514">MIKSSKLLWFILIVAVTGTLFFSTAPNIAKDINLGLDLQGGFEILYKVEPLQQSEAVTMDTLKAMATMIEKRVNIGGVKEPEVTIEQPDRVRVKLAGVTDQEMLRSLIGKPAVLTFRDEQGNRVMQGSDLAPNGASVGYDDLHRPLILLKFTNADKFTQVTRENLHKKVVIYLDETLLTDPVIDEVITSGSAQIRGQRTVEEATQIAKILNTGALPAKLVELQANSVGASLGALAFDKTMFAGYVGFSVVLLFMLWVYRLPGLIANIALVFFTYASLVVLYWMQATLTLPGIAGFILSVGMAVDANIITYERVQEEIRSGKTILSSFRMGQRQSFITIVDSHVTTIIAAAVLMLFGSSSIQGFAIILIMTLIVSLLTNVFGSRSLLWLLIKSNLFKKPAWYAVAEQDIGRSAPVAPVKFDIVKSRRKFYAFSLSILVLGLASMLISGLNLGVDFKAGTRLDVMIGKQFNTADIAGVIQKNVPDIAFKPVTTFGNNNEWATTTFDQPVSKAQLEMIQKDLQQTYGDQVSRQESTVSPVIADELVKKAAIALLLAAVGICIYIAIRFQLLFGVACIIALLHDVFIPLALFSVFQLEIDLTFIAAILTIVGYSINDTIVIFDRIRENLRTMKVKTVEELQQMVNISLWQTMRRSIFTVATVFITALAIAVLGSEGIRNFSLALIFGLVSGTYSSIFIAAQMWVSLKKREFLRKNVL</sequence>
<dbReference type="Gene3D" id="3.30.70.3400">
    <property type="match status" value="1"/>
</dbReference>
<dbReference type="RefSeq" id="WP_345591669.1">
    <property type="nucleotide sequence ID" value="NZ_BAABJG010000027.1"/>
</dbReference>
<dbReference type="NCBIfam" id="TIGR00966">
    <property type="entry name" value="transloc_SecF"/>
    <property type="match status" value="1"/>
</dbReference>
<feature type="transmembrane region" description="Helical" evidence="9">
    <location>
        <begin position="546"/>
        <end position="563"/>
    </location>
</feature>
<evidence type="ECO:0000256" key="8">
    <source>
        <dbReference type="ARBA" id="ARBA00023136"/>
    </source>
</evidence>
<dbReference type="HAMAP" id="MF_01463_B">
    <property type="entry name" value="SecD_B"/>
    <property type="match status" value="1"/>
</dbReference>
<dbReference type="InterPro" id="IPR022646">
    <property type="entry name" value="SecD/SecF_CS"/>
</dbReference>
<feature type="transmembrane region" description="Helical" evidence="9">
    <location>
        <begin position="263"/>
        <end position="283"/>
    </location>
</feature>
<feature type="transmembrane region" description="Helical" evidence="9">
    <location>
        <begin position="334"/>
        <end position="356"/>
    </location>
</feature>
<feature type="transmembrane region" description="Helical" evidence="9">
    <location>
        <begin position="676"/>
        <end position="700"/>
    </location>
</feature>
<keyword evidence="2 9" id="KW-0813">Transport</keyword>
<keyword evidence="4 9" id="KW-0812">Transmembrane</keyword>
<evidence type="ECO:0000256" key="10">
    <source>
        <dbReference type="HAMAP-Rule" id="MF_01464"/>
    </source>
</evidence>
<evidence type="ECO:0000259" key="11">
    <source>
        <dbReference type="Pfam" id="PF02355"/>
    </source>
</evidence>
<dbReference type="InterPro" id="IPR005665">
    <property type="entry name" value="SecF_bac"/>
</dbReference>
<comment type="subunit">
    <text evidence="9">Forms a complex with SecF. Part of the essential Sec protein translocation apparatus which comprises SecA, SecYEG and auxiliary proteins SecDF. Other proteins may also be involved.</text>
</comment>
<feature type="domain" description="SecDF P1 head subdomain" evidence="13">
    <location>
        <begin position="123"/>
        <end position="217"/>
    </location>
</feature>
<dbReference type="InterPro" id="IPR005791">
    <property type="entry name" value="SecD"/>
</dbReference>
<name>A0ABW3UF45_9BACL</name>
<evidence type="ECO:0000256" key="3">
    <source>
        <dbReference type="ARBA" id="ARBA00022475"/>
    </source>
</evidence>
<dbReference type="SUPFAM" id="SSF82866">
    <property type="entry name" value="Multidrug efflux transporter AcrB transmembrane domain"/>
    <property type="match status" value="2"/>
</dbReference>
<keyword evidence="7 9" id="KW-0811">Translocation</keyword>
<dbReference type="InterPro" id="IPR022645">
    <property type="entry name" value="SecD/SecF_bac"/>
</dbReference>
<dbReference type="Pfam" id="PF07549">
    <property type="entry name" value="Sec_GG"/>
    <property type="match status" value="2"/>
</dbReference>
<keyword evidence="5 9" id="KW-0653">Protein transport</keyword>
<evidence type="ECO:0000313" key="15">
    <source>
        <dbReference type="Proteomes" id="UP001597180"/>
    </source>
</evidence>
<feature type="transmembrane region" description="Helical" evidence="9">
    <location>
        <begin position="289"/>
        <end position="313"/>
    </location>
</feature>
<feature type="domain" description="Protein translocase subunit SecDF P1" evidence="12">
    <location>
        <begin position="65"/>
        <end position="120"/>
    </location>
</feature>
<organism evidence="14 15">
    <name type="scientific">Paenibacillus vulneris</name>
    <dbReference type="NCBI Taxonomy" id="1133364"/>
    <lineage>
        <taxon>Bacteria</taxon>
        <taxon>Bacillati</taxon>
        <taxon>Bacillota</taxon>
        <taxon>Bacilli</taxon>
        <taxon>Bacillales</taxon>
        <taxon>Paenibacillaceae</taxon>
        <taxon>Paenibacillus</taxon>
    </lineage>
</organism>
<comment type="function">
    <text evidence="9">Part of the Sec protein translocase complex. Interacts with the SecYEG preprotein conducting channel. SecDF uses the proton motive force (PMF) to complete protein translocation after the ATP-dependent function of SecA.</text>
</comment>
<comment type="similarity">
    <text evidence="9">Belongs to the SecD/SecF family. SecD subfamily.</text>
</comment>
<dbReference type="PRINTS" id="PR01755">
    <property type="entry name" value="SECFTRNLCASE"/>
</dbReference>
<evidence type="ECO:0000256" key="1">
    <source>
        <dbReference type="ARBA" id="ARBA00004651"/>
    </source>
</evidence>
<evidence type="ECO:0000256" key="2">
    <source>
        <dbReference type="ARBA" id="ARBA00022448"/>
    </source>
</evidence>
<dbReference type="InterPro" id="IPR055344">
    <property type="entry name" value="SecD_SecF_C_bact"/>
</dbReference>
<evidence type="ECO:0000259" key="13">
    <source>
        <dbReference type="Pfam" id="PF22599"/>
    </source>
</evidence>
<keyword evidence="3 9" id="KW-1003">Cell membrane</keyword>
<reference evidence="15" key="1">
    <citation type="journal article" date="2019" name="Int. J. Syst. Evol. Microbiol.">
        <title>The Global Catalogue of Microorganisms (GCM) 10K type strain sequencing project: providing services to taxonomists for standard genome sequencing and annotation.</title>
        <authorList>
            <consortium name="The Broad Institute Genomics Platform"/>
            <consortium name="The Broad Institute Genome Sequencing Center for Infectious Disease"/>
            <person name="Wu L."/>
            <person name="Ma J."/>
        </authorList>
    </citation>
    <scope>NUCLEOTIDE SEQUENCE [LARGE SCALE GENOMIC DNA]</scope>
    <source>
        <strain evidence="15">CCUG 53270</strain>
    </source>
</reference>
<dbReference type="InterPro" id="IPR054384">
    <property type="entry name" value="SecDF_P1_head"/>
</dbReference>
<dbReference type="HAMAP" id="MF_01464_B">
    <property type="entry name" value="SecF_B"/>
    <property type="match status" value="1"/>
</dbReference>
<proteinExistence type="inferred from homology"/>
<dbReference type="InterPro" id="IPR048634">
    <property type="entry name" value="SecD_SecF_C"/>
</dbReference>
<evidence type="ECO:0000313" key="14">
    <source>
        <dbReference type="EMBL" id="MFD1219200.1"/>
    </source>
</evidence>
<evidence type="ECO:0000256" key="9">
    <source>
        <dbReference type="HAMAP-Rule" id="MF_01463"/>
    </source>
</evidence>
<comment type="similarity">
    <text evidence="10">Belongs to the SecD/SecF family. SecF subfamily.</text>
</comment>
<dbReference type="Gene3D" id="1.20.1640.10">
    <property type="entry name" value="Multidrug efflux transporter AcrB transmembrane domain"/>
    <property type="match status" value="2"/>
</dbReference>
<comment type="caution">
    <text evidence="14">The sequence shown here is derived from an EMBL/GenBank/DDBJ whole genome shotgun (WGS) entry which is preliminary data.</text>
</comment>
<dbReference type="InterPro" id="IPR048631">
    <property type="entry name" value="SecD_1st"/>
</dbReference>
<keyword evidence="8 9" id="KW-0472">Membrane</keyword>
<feature type="domain" description="Protein export membrane protein SecD/SecF C-terminal" evidence="11">
    <location>
        <begin position="220"/>
        <end position="389"/>
    </location>
</feature>
<evidence type="ECO:0000256" key="4">
    <source>
        <dbReference type="ARBA" id="ARBA00022692"/>
    </source>
</evidence>
<feature type="transmembrane region" description="Helical" evidence="9">
    <location>
        <begin position="568"/>
        <end position="591"/>
    </location>
</feature>
<keyword evidence="15" id="KW-1185">Reference proteome</keyword>
<evidence type="ECO:0000256" key="5">
    <source>
        <dbReference type="ARBA" id="ARBA00022927"/>
    </source>
</evidence>
<dbReference type="Pfam" id="PF02355">
    <property type="entry name" value="SecD_SecF_C"/>
    <property type="match status" value="2"/>
</dbReference>
<feature type="transmembrane region" description="Helical" evidence="9">
    <location>
        <begin position="428"/>
        <end position="452"/>
    </location>
</feature>
<evidence type="ECO:0000259" key="12">
    <source>
        <dbReference type="Pfam" id="PF21760"/>
    </source>
</evidence>
<dbReference type="NCBIfam" id="TIGR00916">
    <property type="entry name" value="2A0604s01"/>
    <property type="match status" value="2"/>
</dbReference>
<dbReference type="NCBIfam" id="TIGR01129">
    <property type="entry name" value="secD"/>
    <property type="match status" value="1"/>
</dbReference>
<keyword evidence="6 9" id="KW-1133">Transmembrane helix</keyword>
<dbReference type="Gene3D" id="3.30.1360.200">
    <property type="match status" value="1"/>
</dbReference>
<evidence type="ECO:0000256" key="6">
    <source>
        <dbReference type="ARBA" id="ARBA00022989"/>
    </source>
</evidence>
<feature type="transmembrane region" description="Helical" evidence="9">
    <location>
        <begin position="652"/>
        <end position="670"/>
    </location>
</feature>
<dbReference type="PANTHER" id="PTHR30081:SF1">
    <property type="entry name" value="PROTEIN TRANSLOCASE SUBUNIT SECD"/>
    <property type="match status" value="1"/>
</dbReference>
<feature type="transmembrane region" description="Helical" evidence="9">
    <location>
        <begin position="597"/>
        <end position="618"/>
    </location>
</feature>
<dbReference type="Pfam" id="PF21760">
    <property type="entry name" value="SecD_1st"/>
    <property type="match status" value="1"/>
</dbReference>
<accession>A0ABW3UF45</accession>
<evidence type="ECO:0000256" key="7">
    <source>
        <dbReference type="ARBA" id="ARBA00023010"/>
    </source>
</evidence>
<feature type="transmembrane region" description="Helical" evidence="9">
    <location>
        <begin position="241"/>
        <end position="258"/>
    </location>
</feature>
<comment type="subunit">
    <text evidence="10">Forms a complex with SecD. Part of the essential Sec protein translocation apparatus which comprises SecA, SecYEG and auxiliary proteins SecDF. Other proteins may also be involved.</text>
</comment>
<gene>
    <name evidence="9 14" type="primary">secD</name>
    <name evidence="10" type="synonym">secF</name>
    <name evidence="14" type="ORF">ACFQ4B_03620</name>
</gene>
<feature type="domain" description="Protein export membrane protein SecD/SecF C-terminal" evidence="11">
    <location>
        <begin position="517"/>
        <end position="704"/>
    </location>
</feature>
<dbReference type="Pfam" id="PF22599">
    <property type="entry name" value="SecDF_P1_head"/>
    <property type="match status" value="1"/>
</dbReference>
<comment type="caution">
    <text evidence="9">Lacks conserved residue(s) required for the propagation of feature annotation.</text>
</comment>